<evidence type="ECO:0000313" key="13">
    <source>
        <dbReference type="EMBL" id="KAL2292856.1"/>
    </source>
</evidence>
<dbReference type="CDD" id="cd02981">
    <property type="entry name" value="PDI_b_family"/>
    <property type="match status" value="1"/>
</dbReference>
<comment type="function">
    <text evidence="2">Participates in the folding of proteins containing disulfide bonds, may be involved in glycosylation, prolyl hydroxylation and triglyceride transfer.</text>
</comment>
<dbReference type="SUPFAM" id="SSF52833">
    <property type="entry name" value="Thioredoxin-like"/>
    <property type="match status" value="3"/>
</dbReference>
<dbReference type="InterPro" id="IPR013766">
    <property type="entry name" value="Thioredoxin_domain"/>
</dbReference>
<dbReference type="EC" id="5.3.4.1" evidence="5"/>
<keyword evidence="11" id="KW-0732">Signal</keyword>
<comment type="subcellular location">
    <subcellularLocation>
        <location evidence="3">Endoplasmic reticulum lumen</location>
    </subcellularLocation>
</comment>
<evidence type="ECO:0000313" key="14">
    <source>
        <dbReference type="Proteomes" id="UP001600888"/>
    </source>
</evidence>
<dbReference type="Gene3D" id="3.40.30.10">
    <property type="entry name" value="Glutaredoxin"/>
    <property type="match status" value="3"/>
</dbReference>
<dbReference type="CDD" id="cd02982">
    <property type="entry name" value="PDI_b'_family"/>
    <property type="match status" value="1"/>
</dbReference>
<protein>
    <recommendedName>
        <fullName evidence="9">Protein disulfide-isomerase</fullName>
        <ecNumber evidence="5">5.3.4.1</ecNumber>
    </recommendedName>
</protein>
<feature type="domain" description="Thioredoxin" evidence="12">
    <location>
        <begin position="33"/>
        <end position="118"/>
    </location>
</feature>
<organism evidence="13 14">
    <name type="scientific">Diaporthe vaccinii</name>
    <dbReference type="NCBI Taxonomy" id="105482"/>
    <lineage>
        <taxon>Eukaryota</taxon>
        <taxon>Fungi</taxon>
        <taxon>Dikarya</taxon>
        <taxon>Ascomycota</taxon>
        <taxon>Pezizomycotina</taxon>
        <taxon>Sordariomycetes</taxon>
        <taxon>Sordariomycetidae</taxon>
        <taxon>Diaporthales</taxon>
        <taxon>Diaporthaceae</taxon>
        <taxon>Diaporthe</taxon>
        <taxon>Diaporthe eres species complex</taxon>
    </lineage>
</organism>
<dbReference type="CDD" id="cd02961">
    <property type="entry name" value="PDI_a_family"/>
    <property type="match status" value="1"/>
</dbReference>
<evidence type="ECO:0000256" key="9">
    <source>
        <dbReference type="ARBA" id="ARBA00039846"/>
    </source>
</evidence>
<evidence type="ECO:0000256" key="6">
    <source>
        <dbReference type="ARBA" id="ARBA00022824"/>
    </source>
</evidence>
<keyword evidence="7" id="KW-0413">Isomerase</keyword>
<evidence type="ECO:0000259" key="12">
    <source>
        <dbReference type="Pfam" id="PF00085"/>
    </source>
</evidence>
<evidence type="ECO:0000256" key="4">
    <source>
        <dbReference type="ARBA" id="ARBA00006347"/>
    </source>
</evidence>
<sequence>MTSCWIIWLACCIALTARVARCWEHTDADALRSALGAHDIALVAFVSPSEPNSQAFEDEWLSAVSKSDHSLLSIDCEAEPGVCAKHEVNSGPTLRIFERGNAVATYLGTFRGIGISNFVSRLARPIVSEISTDNIEAFTGIDDTVFVAYIGLDDHAARETFAEVAKRYREEFTFGVVSDATLTKDEASVSPTVKCYLKDGGTVTRTATSFTDTAALEKFVLEASRPVVGELTKYNQQRLLNRGWPMVYLFARTEEDRSRLRMELHSFAKGYYDSLTCVTVDPLEFPELQEKMGLEPGGFPSGAVHQLSKDRIYPYPRNLPVDSQSLQKWGLDVWQGRIKPWTPPGATTAPDDPGPTKRAKRKVSLANIPGVTIKVAGHDEL</sequence>
<evidence type="ECO:0000256" key="5">
    <source>
        <dbReference type="ARBA" id="ARBA00012723"/>
    </source>
</evidence>
<evidence type="ECO:0000256" key="3">
    <source>
        <dbReference type="ARBA" id="ARBA00004319"/>
    </source>
</evidence>
<name>A0ABR4FEC9_9PEZI</name>
<evidence type="ECO:0000256" key="1">
    <source>
        <dbReference type="ARBA" id="ARBA00001182"/>
    </source>
</evidence>
<evidence type="ECO:0000256" key="2">
    <source>
        <dbReference type="ARBA" id="ARBA00002692"/>
    </source>
</evidence>
<feature type="chain" id="PRO_5046933100" description="Protein disulfide-isomerase" evidence="11">
    <location>
        <begin position="23"/>
        <end position="381"/>
    </location>
</feature>
<evidence type="ECO:0000256" key="10">
    <source>
        <dbReference type="SAM" id="MobiDB-lite"/>
    </source>
</evidence>
<feature type="signal peptide" evidence="11">
    <location>
        <begin position="1"/>
        <end position="22"/>
    </location>
</feature>
<dbReference type="Pfam" id="PF00085">
    <property type="entry name" value="Thioredoxin"/>
    <property type="match status" value="1"/>
</dbReference>
<comment type="caution">
    <text evidence="13">The sequence shown here is derived from an EMBL/GenBank/DDBJ whole genome shotgun (WGS) entry which is preliminary data.</text>
</comment>
<dbReference type="Pfam" id="PF13848">
    <property type="entry name" value="Thioredoxin_6"/>
    <property type="match status" value="1"/>
</dbReference>
<keyword evidence="14" id="KW-1185">Reference proteome</keyword>
<feature type="region of interest" description="Disordered" evidence="10">
    <location>
        <begin position="340"/>
        <end position="361"/>
    </location>
</feature>
<proteinExistence type="inferred from homology"/>
<evidence type="ECO:0000256" key="8">
    <source>
        <dbReference type="ARBA" id="ARBA00023284"/>
    </source>
</evidence>
<dbReference type="EMBL" id="JBAWTH010000002">
    <property type="protein sequence ID" value="KAL2292856.1"/>
    <property type="molecule type" value="Genomic_DNA"/>
</dbReference>
<dbReference type="PANTHER" id="PTHR18929">
    <property type="entry name" value="PROTEIN DISULFIDE ISOMERASE"/>
    <property type="match status" value="1"/>
</dbReference>
<evidence type="ECO:0000256" key="11">
    <source>
        <dbReference type="SAM" id="SignalP"/>
    </source>
</evidence>
<keyword evidence="8" id="KW-0676">Redox-active center</keyword>
<reference evidence="13 14" key="1">
    <citation type="submission" date="2024-03" db="EMBL/GenBank/DDBJ databases">
        <title>A high-quality draft genome sequence of Diaporthe vaccinii, a causative agent of upright dieback and viscid rot disease in cranberry plants.</title>
        <authorList>
            <person name="Sarrasin M."/>
            <person name="Lang B.F."/>
            <person name="Burger G."/>
        </authorList>
    </citation>
    <scope>NUCLEOTIDE SEQUENCE [LARGE SCALE GENOMIC DNA]</scope>
    <source>
        <strain evidence="13 14">IS7</strain>
    </source>
</reference>
<gene>
    <name evidence="13" type="ORF">FJTKL_07911</name>
</gene>
<evidence type="ECO:0000256" key="7">
    <source>
        <dbReference type="ARBA" id="ARBA00023235"/>
    </source>
</evidence>
<comment type="catalytic activity">
    <reaction evidence="1">
        <text>Catalyzes the rearrangement of -S-S- bonds in proteins.</text>
        <dbReference type="EC" id="5.3.4.1"/>
    </reaction>
</comment>
<dbReference type="PANTHER" id="PTHR18929:SF132">
    <property type="entry name" value="PROTEIN DISULFIDE-ISOMERASE A3"/>
    <property type="match status" value="1"/>
</dbReference>
<dbReference type="Proteomes" id="UP001600888">
    <property type="component" value="Unassembled WGS sequence"/>
</dbReference>
<keyword evidence="6" id="KW-0256">Endoplasmic reticulum</keyword>
<dbReference type="InterPro" id="IPR036249">
    <property type="entry name" value="Thioredoxin-like_sf"/>
</dbReference>
<accession>A0ABR4FEC9</accession>
<comment type="similarity">
    <text evidence="4">Belongs to the protein disulfide isomerase family.</text>
</comment>